<reference evidence="1" key="1">
    <citation type="submission" date="2021-02" db="EMBL/GenBank/DDBJ databases">
        <authorList>
            <consortium name="DOE Joint Genome Institute"/>
            <person name="Ahrendt S."/>
            <person name="Looney B.P."/>
            <person name="Miyauchi S."/>
            <person name="Morin E."/>
            <person name="Drula E."/>
            <person name="Courty P.E."/>
            <person name="Chicoki N."/>
            <person name="Fauchery L."/>
            <person name="Kohler A."/>
            <person name="Kuo A."/>
            <person name="Labutti K."/>
            <person name="Pangilinan J."/>
            <person name="Lipzen A."/>
            <person name="Riley R."/>
            <person name="Andreopoulos W."/>
            <person name="He G."/>
            <person name="Johnson J."/>
            <person name="Barry K.W."/>
            <person name="Grigoriev I.V."/>
            <person name="Nagy L."/>
            <person name="Hibbett D."/>
            <person name="Henrissat B."/>
            <person name="Matheny P.B."/>
            <person name="Labbe J."/>
            <person name="Martin F."/>
        </authorList>
    </citation>
    <scope>NUCLEOTIDE SEQUENCE</scope>
    <source>
        <strain evidence="1">FP105234-sp</strain>
    </source>
</reference>
<name>A0ACB8S498_9AGAM</name>
<accession>A0ACB8S498</accession>
<evidence type="ECO:0000313" key="2">
    <source>
        <dbReference type="Proteomes" id="UP000814033"/>
    </source>
</evidence>
<gene>
    <name evidence="1" type="ORF">FA95DRAFT_309035</name>
</gene>
<sequence length="1631" mass="179961">MPLKKPRSKSRSPAVTASAVISPSTPRGFLPPSHYAAAAGISYDPHSDYSQKKYGPPENSNDTRHRGRDGGHGPVASSSHMPVSSSASSSEHANASRMAMLTRRLSRSGTNPPESPAPRHTRLGDLPLVEAHLVPSLRDTIDRMTHPGQSPPAESPVSLSASTRTNPGRSGKPTASDPQSTTSASTASRLKRPTLHVMTTPPVLPSTPRPSPAPKTTETSRIPTTPSKGKSKSTLKSVLKSSSSSASTTKQAPTHDSQSKGSPSKSLRSVRNMMSRKASQAPIATESVTPELSPSKFPRDYRAHERSRTDPGHVSTRSAFVPMPATPQPHASGSGIPKPSKYGARSRSISRAGNISEDSMPEFELLSEPRRALVVTNADIVPSSSSSSASSSVDGRRGPIPKSPSWSSRVPVNHEHENEHPRPPLPPLPERRIGLGINLLNDRTGGLTQDRVPQSEESLADRGSQDDEESAYDDDDIDAEGLTDGPSTESIARLHSLLRSRSRQTVRFEEDERRAGSSSTLPNPWEYADADEDRTTQHGDAVYDDDDRDDSDARDEDEDEDARYGERHNHRDDSDNGEDRRRREALIGIVHELENRAPAADHGYASEGDMSDGEYTGLAISPSTEVGQQGSARILGVLDDRQPGQQGPRGYGGRGSSLHFSPRARAAPSASPFRPQRSPLGSARGRESARPLSNPVVTDPGVDEQSGSEYPSDDDMDRGGGQADQTPRPTYAARNMSEDYHYARQTSRGHLIRSPPEDPVPNNRRHDVLGPRNAAQGRHPREAPTPRQSNAAGSLADRSRDQTSGRPPVLPLQPRKRRSHHDVGASSLMQGPPDDRGQKGVTSAPKSMDATYSLHDLHEHLGHAEAREREAFGLPPSSPEPNARLPHVDSSSTIGSDRWQDDGDELSLSAEAIFEKLSGQKHVSVLRNSWMHRTTSEPRPQANDMPHAPYGATSTTGVSPRPQNGLLESASTHSIYRDDIPSRPWQQRERDQRVLDSHPDGRTWRSTLPISAYQSLLERYGDTELRRQEVIWELCEAEQLFVKRLRTAVYLFIRPLRMKDSVSWLEGVPTEVARLFDWLEDILNLHLQISSALRTAIAEQYPVVNRFAEVMRRFVPRLEVHQPYLVRVEHVALVIQRMSNERGNDFGEFIMLQQEQPECRGWSLESFLVEPVNRLVDYPTYFRRLWDATPSHHADHLATFSLLHSTEAMIRIMREVKLQEEEYDLVKDRLSRIQGLPPSIQLARRERRLLARGRLVREFIVEQRPPVVGHPSRSEQYLRPPTALTSDRSKPKQSRLISALTSRNAESSGRSNSTKSTTSSQFSFESDLSASSTTPPLTPVSPFSFGLPLAGPQRGAKNEYNVPQSTLLNMRRSESFKQSLVHTLVFTDLIILASPLSYTSSHRANLDGGVESWRLLDDVGISRILGVRGDMDKIVLDLLPLDTVDLESGVVPDSTPVTSLTVTIPNLSSSGETLKDAALADIRSKWMSAFRQCSQHTLRVLSFPSLSGKHHVRGPNVDWEEDSRQSVMSILASGLPLPKSPSVQIDEVVQGHAGDERQQEREERGWWSLRFQQVLREMLRNDAHSQISLGLGGATREAPRKRPTSSRPRPLKLSSLSSAESLNQISSHPRN</sequence>
<evidence type="ECO:0000313" key="1">
    <source>
        <dbReference type="EMBL" id="KAI0051283.1"/>
    </source>
</evidence>
<organism evidence="1 2">
    <name type="scientific">Auriscalpium vulgare</name>
    <dbReference type="NCBI Taxonomy" id="40419"/>
    <lineage>
        <taxon>Eukaryota</taxon>
        <taxon>Fungi</taxon>
        <taxon>Dikarya</taxon>
        <taxon>Basidiomycota</taxon>
        <taxon>Agaricomycotina</taxon>
        <taxon>Agaricomycetes</taxon>
        <taxon>Russulales</taxon>
        <taxon>Auriscalpiaceae</taxon>
        <taxon>Auriscalpium</taxon>
    </lineage>
</organism>
<comment type="caution">
    <text evidence="1">The sequence shown here is derived from an EMBL/GenBank/DDBJ whole genome shotgun (WGS) entry which is preliminary data.</text>
</comment>
<dbReference type="Proteomes" id="UP000814033">
    <property type="component" value="Unassembled WGS sequence"/>
</dbReference>
<protein>
    <submittedName>
        <fullName evidence="1">Uncharacterized protein</fullName>
    </submittedName>
</protein>
<dbReference type="EMBL" id="MU275853">
    <property type="protein sequence ID" value="KAI0051283.1"/>
    <property type="molecule type" value="Genomic_DNA"/>
</dbReference>
<reference evidence="1" key="2">
    <citation type="journal article" date="2022" name="New Phytol.">
        <title>Evolutionary transition to the ectomycorrhizal habit in the genomes of a hyperdiverse lineage of mushroom-forming fungi.</title>
        <authorList>
            <person name="Looney B."/>
            <person name="Miyauchi S."/>
            <person name="Morin E."/>
            <person name="Drula E."/>
            <person name="Courty P.E."/>
            <person name="Kohler A."/>
            <person name="Kuo A."/>
            <person name="LaButti K."/>
            <person name="Pangilinan J."/>
            <person name="Lipzen A."/>
            <person name="Riley R."/>
            <person name="Andreopoulos W."/>
            <person name="He G."/>
            <person name="Johnson J."/>
            <person name="Nolan M."/>
            <person name="Tritt A."/>
            <person name="Barry K.W."/>
            <person name="Grigoriev I.V."/>
            <person name="Nagy L.G."/>
            <person name="Hibbett D."/>
            <person name="Henrissat B."/>
            <person name="Matheny P.B."/>
            <person name="Labbe J."/>
            <person name="Martin F.M."/>
        </authorList>
    </citation>
    <scope>NUCLEOTIDE SEQUENCE</scope>
    <source>
        <strain evidence="1">FP105234-sp</strain>
    </source>
</reference>
<proteinExistence type="predicted"/>
<keyword evidence="2" id="KW-1185">Reference proteome</keyword>